<gene>
    <name evidence="9" type="ORF">H696_02087</name>
</gene>
<dbReference type="CDD" id="cd20266">
    <property type="entry name" value="Complex1_LYR_NDUFA6_LYRM6"/>
    <property type="match status" value="1"/>
</dbReference>
<dbReference type="OrthoDB" id="14535at2759"/>
<protein>
    <recommendedName>
        <fullName evidence="11">NADH dehydrogenase (Ubiquinone) 1 alpha subcomplex 6</fullName>
    </recommendedName>
</protein>
<dbReference type="GO" id="GO:0005743">
    <property type="term" value="C:mitochondrial inner membrane"/>
    <property type="evidence" value="ECO:0007669"/>
    <property type="project" value="UniProtKB-SubCell"/>
</dbReference>
<dbReference type="EMBL" id="KB932203">
    <property type="protein sequence ID" value="KCV71136.1"/>
    <property type="molecule type" value="Genomic_DNA"/>
</dbReference>
<keyword evidence="8" id="KW-0472">Membrane</keyword>
<keyword evidence="4" id="KW-0679">Respiratory chain</keyword>
<dbReference type="Proteomes" id="UP000030693">
    <property type="component" value="Unassembled WGS sequence"/>
</dbReference>
<dbReference type="OMA" id="FWKQTTH"/>
<evidence type="ECO:0000256" key="3">
    <source>
        <dbReference type="ARBA" id="ARBA00022448"/>
    </source>
</evidence>
<evidence type="ECO:0008006" key="11">
    <source>
        <dbReference type="Google" id="ProtNLM"/>
    </source>
</evidence>
<reference evidence="9" key="1">
    <citation type="submission" date="2013-04" db="EMBL/GenBank/DDBJ databases">
        <title>The Genome Sequence of Fonticula alba ATCC 38817.</title>
        <authorList>
            <consortium name="The Broad Institute Genomics Platform"/>
            <person name="Russ C."/>
            <person name="Cuomo C."/>
            <person name="Burger G."/>
            <person name="Gray M.W."/>
            <person name="Holland P.W.H."/>
            <person name="King N."/>
            <person name="Lang F.B.F."/>
            <person name="Roger A.J."/>
            <person name="Ruiz-Trillo I."/>
            <person name="Brown M."/>
            <person name="Walker B."/>
            <person name="Young S."/>
            <person name="Zeng Q."/>
            <person name="Gargeya S."/>
            <person name="Fitzgerald M."/>
            <person name="Haas B."/>
            <person name="Abouelleil A."/>
            <person name="Allen A.W."/>
            <person name="Alvarado L."/>
            <person name="Arachchi H.M."/>
            <person name="Berlin A.M."/>
            <person name="Chapman S.B."/>
            <person name="Gainer-Dewar J."/>
            <person name="Goldberg J."/>
            <person name="Griggs A."/>
            <person name="Gujja S."/>
            <person name="Hansen M."/>
            <person name="Howarth C."/>
            <person name="Imamovic A."/>
            <person name="Ireland A."/>
            <person name="Larimer J."/>
            <person name="McCowan C."/>
            <person name="Murphy C."/>
            <person name="Pearson M."/>
            <person name="Poon T.W."/>
            <person name="Priest M."/>
            <person name="Roberts A."/>
            <person name="Saif S."/>
            <person name="Shea T."/>
            <person name="Sisk P."/>
            <person name="Sykes S."/>
            <person name="Wortman J."/>
            <person name="Nusbaum C."/>
            <person name="Birren B."/>
        </authorList>
    </citation>
    <scope>NUCLEOTIDE SEQUENCE [LARGE SCALE GENOMIC DNA]</scope>
    <source>
        <strain evidence="9">ATCC 38817</strain>
    </source>
</reference>
<evidence type="ECO:0000256" key="5">
    <source>
        <dbReference type="ARBA" id="ARBA00022792"/>
    </source>
</evidence>
<dbReference type="STRING" id="691883.A0A058ZB27"/>
<evidence type="ECO:0000313" key="9">
    <source>
        <dbReference type="EMBL" id="KCV71136.1"/>
    </source>
</evidence>
<dbReference type="eggNOG" id="KOG3426">
    <property type="taxonomic scope" value="Eukaryota"/>
</dbReference>
<evidence type="ECO:0000256" key="7">
    <source>
        <dbReference type="ARBA" id="ARBA00023128"/>
    </source>
</evidence>
<dbReference type="PANTHER" id="PTHR12964:SF0">
    <property type="entry name" value="NADH DEHYDROGENASE [UBIQUINONE] 1 ALPHA SUBCOMPLEX SUBUNIT 6"/>
    <property type="match status" value="1"/>
</dbReference>
<dbReference type="GO" id="GO:0045271">
    <property type="term" value="C:respiratory chain complex I"/>
    <property type="evidence" value="ECO:0007669"/>
    <property type="project" value="InterPro"/>
</dbReference>
<accession>A0A058ZB27</accession>
<dbReference type="AlphaFoldDB" id="A0A058ZB27"/>
<evidence type="ECO:0000256" key="1">
    <source>
        <dbReference type="ARBA" id="ARBA00004443"/>
    </source>
</evidence>
<keyword evidence="5" id="KW-0999">Mitochondrion inner membrane</keyword>
<dbReference type="GO" id="GO:0006979">
    <property type="term" value="P:response to oxidative stress"/>
    <property type="evidence" value="ECO:0007669"/>
    <property type="project" value="TreeGrafter"/>
</dbReference>
<keyword evidence="6" id="KW-0249">Electron transport</keyword>
<keyword evidence="10" id="KW-1185">Reference proteome</keyword>
<organism evidence="9">
    <name type="scientific">Fonticula alba</name>
    <name type="common">Slime mold</name>
    <dbReference type="NCBI Taxonomy" id="691883"/>
    <lineage>
        <taxon>Eukaryota</taxon>
        <taxon>Rotosphaerida</taxon>
        <taxon>Fonticulaceae</taxon>
        <taxon>Fonticula</taxon>
    </lineage>
</organism>
<dbReference type="PANTHER" id="PTHR12964">
    <property type="entry name" value="NADH-UBIQUINONE OXIDOREDUCTASE B14 SUBUNIT"/>
    <property type="match status" value="1"/>
</dbReference>
<name>A0A058ZB27_FONAL</name>
<evidence type="ECO:0000256" key="6">
    <source>
        <dbReference type="ARBA" id="ARBA00022982"/>
    </source>
</evidence>
<keyword evidence="7" id="KW-0496">Mitochondrion</keyword>
<dbReference type="InterPro" id="IPR016488">
    <property type="entry name" value="NADH_Ub_cplx-1_asu_su-6"/>
</dbReference>
<evidence type="ECO:0000313" key="10">
    <source>
        <dbReference type="Proteomes" id="UP000030693"/>
    </source>
</evidence>
<keyword evidence="3" id="KW-0813">Transport</keyword>
<sequence>MSNRFVQVMINPGTATAAEVSAAARTLYRNWNRNLPLIAKIYELDMPLPYMRAKIREEFDRVNYVTDVPARALLVYKGQLHLEETMNIWNQKTNIMRFFERPSEVVIDPARGGFLTQFFDGQRTGEAPKISSSQ</sequence>
<dbReference type="InterPro" id="IPR045299">
    <property type="entry name" value="Complex1_LYR_NDUFA6_LYRM6"/>
</dbReference>
<dbReference type="RefSeq" id="XP_009494259.1">
    <property type="nucleotide sequence ID" value="XM_009495984.1"/>
</dbReference>
<comment type="subcellular location">
    <subcellularLocation>
        <location evidence="1">Mitochondrion inner membrane</location>
        <topology evidence="1">Peripheral membrane protein</topology>
        <orientation evidence="1">Matrix side</orientation>
    </subcellularLocation>
</comment>
<proteinExistence type="inferred from homology"/>
<evidence type="ECO:0000256" key="2">
    <source>
        <dbReference type="ARBA" id="ARBA00009508"/>
    </source>
</evidence>
<comment type="similarity">
    <text evidence="2">Belongs to the complex I LYR family.</text>
</comment>
<dbReference type="GeneID" id="20526812"/>
<evidence type="ECO:0000256" key="8">
    <source>
        <dbReference type="ARBA" id="ARBA00023136"/>
    </source>
</evidence>
<evidence type="ECO:0000256" key="4">
    <source>
        <dbReference type="ARBA" id="ARBA00022660"/>
    </source>
</evidence>